<reference evidence="2 3" key="1">
    <citation type="journal article" date="2014" name="Genome Announc.">
        <title>Genome Sequence of Afipia felis Strain 76713, Isolated in Hospital Water Using an Amoeba Co-Culture Procedure.</title>
        <authorList>
            <person name="Benamar S."/>
            <person name="La Scola B."/>
            <person name="Croce O."/>
        </authorList>
    </citation>
    <scope>NUCLEOTIDE SEQUENCE [LARGE SCALE GENOMIC DNA]</scope>
    <source>
        <strain evidence="2 3">76713</strain>
    </source>
</reference>
<dbReference type="EMBL" id="CCAZ020000001">
    <property type="protein sequence ID" value="CEG08535.1"/>
    <property type="molecule type" value="Genomic_DNA"/>
</dbReference>
<comment type="caution">
    <text evidence="2">The sequence shown here is derived from an EMBL/GenBank/DDBJ whole genome shotgun (WGS) entry which is preliminary data.</text>
</comment>
<keyword evidence="3" id="KW-1185">Reference proteome</keyword>
<accession>A0A090MM85</accession>
<proteinExistence type="predicted"/>
<gene>
    <name evidence="2" type="ORF">BN961_01951</name>
</gene>
<dbReference type="Proteomes" id="UP000035762">
    <property type="component" value="Unassembled WGS sequence"/>
</dbReference>
<sequence length="247" mass="27548">MAVPRRSAQRADRRRDDSVRAVFRCHHSRAAGRIRESAVGRRYRLRPDRGRYRHHGGGDLPAAVARHRTVPDRGRSDFARDNDGDEESRDFQCGRRRVAFDLLCRGDHHCSLPAAVHAERCRGQYLRPDGANLCLRAGRRLACNFHRDAGAQCHHPARACSRGRNASGALVACALRAVAELGGGAHQIRNHRSRRAAGFHFHRDPDARAGIPAEARGGQSLDSRHAAIHHLARSRQHLRQRDAAPDC</sequence>
<feature type="compositionally biased region" description="Basic and acidic residues" evidence="1">
    <location>
        <begin position="69"/>
        <end position="82"/>
    </location>
</feature>
<organism evidence="2 3">
    <name type="scientific">Afipia felis</name>
    <name type="common">Cat scratch disease bacillus</name>
    <dbReference type="NCBI Taxonomy" id="1035"/>
    <lineage>
        <taxon>Bacteria</taxon>
        <taxon>Pseudomonadati</taxon>
        <taxon>Pseudomonadota</taxon>
        <taxon>Alphaproteobacteria</taxon>
        <taxon>Hyphomicrobiales</taxon>
        <taxon>Nitrobacteraceae</taxon>
        <taxon>Afipia</taxon>
    </lineage>
</organism>
<evidence type="ECO:0000313" key="3">
    <source>
        <dbReference type="Proteomes" id="UP000035762"/>
    </source>
</evidence>
<evidence type="ECO:0000313" key="2">
    <source>
        <dbReference type="EMBL" id="CEG08535.1"/>
    </source>
</evidence>
<protein>
    <submittedName>
        <fullName evidence="2">Uncharacterized protein</fullName>
    </submittedName>
</protein>
<name>A0A090MM85_AFIFE</name>
<feature type="region of interest" description="Disordered" evidence="1">
    <location>
        <begin position="48"/>
        <end position="89"/>
    </location>
</feature>
<evidence type="ECO:0000256" key="1">
    <source>
        <dbReference type="SAM" id="MobiDB-lite"/>
    </source>
</evidence>
<dbReference type="AlphaFoldDB" id="A0A090MM85"/>